<accession>A0A6A6YQZ4</accession>
<dbReference type="InterPro" id="IPR047214">
    <property type="entry name" value="TPP_PDC_IPDC"/>
</dbReference>
<dbReference type="EMBL" id="MU003698">
    <property type="protein sequence ID" value="KAF2811336.1"/>
    <property type="molecule type" value="Genomic_DNA"/>
</dbReference>
<reference evidence="13" key="2">
    <citation type="submission" date="2020-04" db="EMBL/GenBank/DDBJ databases">
        <authorList>
            <consortium name="NCBI Genome Project"/>
        </authorList>
    </citation>
    <scope>NUCLEOTIDE SEQUENCE</scope>
    <source>
        <strain evidence="13">CBS 304.34</strain>
    </source>
</reference>
<evidence type="ECO:0000256" key="7">
    <source>
        <dbReference type="ARBA" id="ARBA00023052"/>
    </source>
</evidence>
<dbReference type="Pfam" id="PF02775">
    <property type="entry name" value="TPP_enzyme_C"/>
    <property type="match status" value="1"/>
</dbReference>
<dbReference type="GO" id="GO:0004737">
    <property type="term" value="F:pyruvate decarboxylase activity"/>
    <property type="evidence" value="ECO:0007669"/>
    <property type="project" value="TreeGrafter"/>
</dbReference>
<feature type="domain" description="Thiamine pyrophosphate enzyme central" evidence="9">
    <location>
        <begin position="74"/>
        <end position="184"/>
    </location>
</feature>
<dbReference type="InterPro" id="IPR012000">
    <property type="entry name" value="Thiamin_PyroP_enz_cen_dom"/>
</dbReference>
<gene>
    <name evidence="11 13" type="ORF">BDZ99DRAFT_461428</name>
</gene>
<dbReference type="GO" id="GO:0005829">
    <property type="term" value="C:cytosol"/>
    <property type="evidence" value="ECO:0007669"/>
    <property type="project" value="TreeGrafter"/>
</dbReference>
<comment type="similarity">
    <text evidence="2">Belongs to the TPP enzyme family.</text>
</comment>
<dbReference type="GO" id="GO:0000949">
    <property type="term" value="P:aromatic amino acid family catabolic process to alcohol via Ehrlich pathway"/>
    <property type="evidence" value="ECO:0007669"/>
    <property type="project" value="TreeGrafter"/>
</dbReference>
<evidence type="ECO:0000313" key="12">
    <source>
        <dbReference type="Proteomes" id="UP000504636"/>
    </source>
</evidence>
<dbReference type="GO" id="GO:0005634">
    <property type="term" value="C:nucleus"/>
    <property type="evidence" value="ECO:0007669"/>
    <property type="project" value="TreeGrafter"/>
</dbReference>
<dbReference type="RefSeq" id="XP_033578300.1">
    <property type="nucleotide sequence ID" value="XM_033719618.1"/>
</dbReference>
<dbReference type="Pfam" id="PF00205">
    <property type="entry name" value="TPP_enzyme_M"/>
    <property type="match status" value="1"/>
</dbReference>
<comment type="cofactor">
    <cofactor evidence="1">
        <name>thiamine diphosphate</name>
        <dbReference type="ChEBI" id="CHEBI:58937"/>
    </cofactor>
</comment>
<organism evidence="11">
    <name type="scientific">Mytilinidion resinicola</name>
    <dbReference type="NCBI Taxonomy" id="574789"/>
    <lineage>
        <taxon>Eukaryota</taxon>
        <taxon>Fungi</taxon>
        <taxon>Dikarya</taxon>
        <taxon>Ascomycota</taxon>
        <taxon>Pezizomycotina</taxon>
        <taxon>Dothideomycetes</taxon>
        <taxon>Pleosporomycetidae</taxon>
        <taxon>Mytilinidiales</taxon>
        <taxon>Mytilinidiaceae</taxon>
        <taxon>Mytilinidion</taxon>
    </lineage>
</organism>
<dbReference type="CDD" id="cd02005">
    <property type="entry name" value="TPP_PDC_IPDC"/>
    <property type="match status" value="1"/>
</dbReference>
<evidence type="ECO:0000256" key="6">
    <source>
        <dbReference type="ARBA" id="ARBA00022842"/>
    </source>
</evidence>
<evidence type="ECO:0000256" key="4">
    <source>
        <dbReference type="ARBA" id="ARBA00022723"/>
    </source>
</evidence>
<dbReference type="PANTHER" id="PTHR43452">
    <property type="entry name" value="PYRUVATE DECARBOXYLASE"/>
    <property type="match status" value="1"/>
</dbReference>
<name>A0A6A6YQZ4_9PEZI</name>
<keyword evidence="6" id="KW-0460">Magnesium</keyword>
<dbReference type="SUPFAM" id="SSF52518">
    <property type="entry name" value="Thiamin diphosphate-binding fold (THDP-binding)"/>
    <property type="match status" value="1"/>
</dbReference>
<reference evidence="11 13" key="1">
    <citation type="journal article" date="2020" name="Stud. Mycol.">
        <title>101 Dothideomycetes genomes: a test case for predicting lifestyles and emergence of pathogens.</title>
        <authorList>
            <person name="Haridas S."/>
            <person name="Albert R."/>
            <person name="Binder M."/>
            <person name="Bloem J."/>
            <person name="Labutti K."/>
            <person name="Salamov A."/>
            <person name="Andreopoulos B."/>
            <person name="Baker S."/>
            <person name="Barry K."/>
            <person name="Bills G."/>
            <person name="Bluhm B."/>
            <person name="Cannon C."/>
            <person name="Castanera R."/>
            <person name="Culley D."/>
            <person name="Daum C."/>
            <person name="Ezra D."/>
            <person name="Gonzalez J."/>
            <person name="Henrissat B."/>
            <person name="Kuo A."/>
            <person name="Liang C."/>
            <person name="Lipzen A."/>
            <person name="Lutzoni F."/>
            <person name="Magnuson J."/>
            <person name="Mondo S."/>
            <person name="Nolan M."/>
            <person name="Ohm R."/>
            <person name="Pangilinan J."/>
            <person name="Park H.-J."/>
            <person name="Ramirez L."/>
            <person name="Alfaro M."/>
            <person name="Sun H."/>
            <person name="Tritt A."/>
            <person name="Yoshinaga Y."/>
            <person name="Zwiers L.-H."/>
            <person name="Turgeon B."/>
            <person name="Goodwin S."/>
            <person name="Spatafora J."/>
            <person name="Crous P."/>
            <person name="Grigoriev I."/>
        </authorList>
    </citation>
    <scope>NUCLEOTIDE SEQUENCE</scope>
    <source>
        <strain evidence="11 13">CBS 304.34</strain>
    </source>
</reference>
<evidence type="ECO:0000313" key="13">
    <source>
        <dbReference type="RefSeq" id="XP_033578300.1"/>
    </source>
</evidence>
<dbReference type="SUPFAM" id="SSF52467">
    <property type="entry name" value="DHS-like NAD/FAD-binding domain"/>
    <property type="match status" value="1"/>
</dbReference>
<protein>
    <recommendedName>
        <fullName evidence="3">Pyruvate decarboxylase</fullName>
    </recommendedName>
</protein>
<dbReference type="InterPro" id="IPR029061">
    <property type="entry name" value="THDP-binding"/>
</dbReference>
<feature type="domain" description="Thiamine pyrophosphate enzyme TPP-binding" evidence="10">
    <location>
        <begin position="273"/>
        <end position="377"/>
    </location>
</feature>
<evidence type="ECO:0000259" key="9">
    <source>
        <dbReference type="Pfam" id="PF00205"/>
    </source>
</evidence>
<evidence type="ECO:0000256" key="3">
    <source>
        <dbReference type="ARBA" id="ARBA00014422"/>
    </source>
</evidence>
<keyword evidence="8" id="KW-0456">Lyase</keyword>
<dbReference type="Gene3D" id="3.40.50.1220">
    <property type="entry name" value="TPP-binding domain"/>
    <property type="match status" value="1"/>
</dbReference>
<dbReference type="InterPro" id="IPR012110">
    <property type="entry name" value="PDC/IPDC-like"/>
</dbReference>
<evidence type="ECO:0000313" key="11">
    <source>
        <dbReference type="EMBL" id="KAF2811336.1"/>
    </source>
</evidence>
<dbReference type="GeneID" id="54460511"/>
<dbReference type="InterPro" id="IPR029035">
    <property type="entry name" value="DHS-like_NAD/FAD-binding_dom"/>
</dbReference>
<dbReference type="GO" id="GO:0030976">
    <property type="term" value="F:thiamine pyrophosphate binding"/>
    <property type="evidence" value="ECO:0007669"/>
    <property type="project" value="InterPro"/>
</dbReference>
<dbReference type="FunFam" id="3.40.50.970:FF:000024">
    <property type="entry name" value="Pyruvate decarboxylase isozyme"/>
    <property type="match status" value="1"/>
</dbReference>
<proteinExistence type="inferred from homology"/>
<dbReference type="OrthoDB" id="3970464at2759"/>
<dbReference type="AlphaFoldDB" id="A0A6A6YQZ4"/>
<evidence type="ECO:0000256" key="8">
    <source>
        <dbReference type="ARBA" id="ARBA00023239"/>
    </source>
</evidence>
<evidence type="ECO:0000256" key="1">
    <source>
        <dbReference type="ARBA" id="ARBA00001964"/>
    </source>
</evidence>
<dbReference type="GO" id="GO:0000287">
    <property type="term" value="F:magnesium ion binding"/>
    <property type="evidence" value="ECO:0007669"/>
    <property type="project" value="InterPro"/>
</dbReference>
<keyword evidence="5" id="KW-0210">Decarboxylase</keyword>
<sequence length="446" mass="48148">MAKHITAATTVITNPPTAAAEIDRVLNMMMRESRPVYVGLSVDIAYEMISSAPLASPITTSLLQNNPELERKVIAEILSKIERAAEPIIIVDGGAVRHQVLSEVNELVELTSFPTFVTAMGKSGVNEELPNFGGVYGGAGTHPGVKEAIESSDAVLWIGNFPSDFNTGEFTTDVKEEITIDFQRFSVKVGEVKYNVAMKYVLGSLIKELRQKSVSKSPRNVTWNPFPVKTFSDSVELKQEFLWPSLGSFFRPGDIVIGETGTSAFGLCDSKLPKGVMMFNQTVYGSIGYATGSIVGVGQSIKESGGKWKRPILVTGEGSMHLTVQAIADMLRWDLRPIIFVLNNGGYTIERLIHGKDASYNEVAIYDYSALAKALGPAHPAKYHGPVKTCGDLTKLLKEPGFGDAGCFELVELVLGRLDAPGSVIKTGAAIDEFNKAKVQKTVPGG</sequence>
<reference evidence="13" key="3">
    <citation type="submission" date="2025-04" db="UniProtKB">
        <authorList>
            <consortium name="RefSeq"/>
        </authorList>
    </citation>
    <scope>IDENTIFICATION</scope>
    <source>
        <strain evidence="13">CBS 304.34</strain>
    </source>
</reference>
<keyword evidence="12" id="KW-1185">Reference proteome</keyword>
<dbReference type="Gene3D" id="3.40.50.970">
    <property type="match status" value="2"/>
</dbReference>
<dbReference type="Proteomes" id="UP000504636">
    <property type="component" value="Unplaced"/>
</dbReference>
<dbReference type="InterPro" id="IPR011766">
    <property type="entry name" value="TPP_enzyme_TPP-bd"/>
</dbReference>
<keyword evidence="4" id="KW-0479">Metal-binding</keyword>
<evidence type="ECO:0000256" key="5">
    <source>
        <dbReference type="ARBA" id="ARBA00022793"/>
    </source>
</evidence>
<evidence type="ECO:0000259" key="10">
    <source>
        <dbReference type="Pfam" id="PF02775"/>
    </source>
</evidence>
<dbReference type="PANTHER" id="PTHR43452:SF30">
    <property type="entry name" value="PYRUVATE DECARBOXYLASE ISOZYME 1-RELATED"/>
    <property type="match status" value="1"/>
</dbReference>
<evidence type="ECO:0000256" key="2">
    <source>
        <dbReference type="ARBA" id="ARBA00007812"/>
    </source>
</evidence>
<keyword evidence="7" id="KW-0786">Thiamine pyrophosphate</keyword>